<dbReference type="PROSITE" id="PS52016">
    <property type="entry name" value="TONB_DEPENDENT_REC_3"/>
    <property type="match status" value="1"/>
</dbReference>
<comment type="subcellular location">
    <subcellularLocation>
        <location evidence="1 10">Cell outer membrane</location>
        <topology evidence="1 10">Multi-pass membrane protein</topology>
    </subcellularLocation>
</comment>
<dbReference type="SUPFAM" id="SSF56935">
    <property type="entry name" value="Porins"/>
    <property type="match status" value="1"/>
</dbReference>
<dbReference type="STRING" id="1195246.AGRI_06197"/>
<evidence type="ECO:0000313" key="15">
    <source>
        <dbReference type="EMBL" id="EIW89671.1"/>
    </source>
</evidence>
<dbReference type="Gene3D" id="2.170.130.10">
    <property type="entry name" value="TonB-dependent receptor, plug domain"/>
    <property type="match status" value="1"/>
</dbReference>
<keyword evidence="5 12" id="KW-0732">Signal</keyword>
<evidence type="ECO:0000259" key="14">
    <source>
        <dbReference type="Pfam" id="PF07715"/>
    </source>
</evidence>
<gene>
    <name evidence="15" type="ORF">AGRI_06197</name>
</gene>
<dbReference type="AlphaFoldDB" id="I8U8T6"/>
<keyword evidence="6" id="KW-0406">Ion transport</keyword>
<evidence type="ECO:0000256" key="9">
    <source>
        <dbReference type="ARBA" id="ARBA00023237"/>
    </source>
</evidence>
<keyword evidence="2 10" id="KW-0813">Transport</keyword>
<feature type="chain" id="PRO_5003714819" evidence="12">
    <location>
        <begin position="20"/>
        <end position="590"/>
    </location>
</feature>
<keyword evidence="7 11" id="KW-0798">TonB box</keyword>
<keyword evidence="4 10" id="KW-0812">Transmembrane</keyword>
<evidence type="ECO:0000256" key="3">
    <source>
        <dbReference type="ARBA" id="ARBA00022452"/>
    </source>
</evidence>
<dbReference type="InterPro" id="IPR000531">
    <property type="entry name" value="Beta-barrel_TonB"/>
</dbReference>
<dbReference type="InterPro" id="IPR037066">
    <property type="entry name" value="Plug_dom_sf"/>
</dbReference>
<dbReference type="PANTHER" id="PTHR30069:SF53">
    <property type="entry name" value="COLICIN I RECEPTOR-RELATED"/>
    <property type="match status" value="1"/>
</dbReference>
<keyword evidence="3 10" id="KW-1134">Transmembrane beta strand</keyword>
<evidence type="ECO:0000256" key="10">
    <source>
        <dbReference type="PROSITE-ProRule" id="PRU01360"/>
    </source>
</evidence>
<keyword evidence="15" id="KW-0675">Receptor</keyword>
<evidence type="ECO:0000256" key="4">
    <source>
        <dbReference type="ARBA" id="ARBA00022692"/>
    </source>
</evidence>
<dbReference type="EMBL" id="AKKU01000011">
    <property type="protein sequence ID" value="EIW89671.1"/>
    <property type="molecule type" value="Genomic_DNA"/>
</dbReference>
<keyword evidence="8 10" id="KW-0472">Membrane</keyword>
<evidence type="ECO:0000256" key="8">
    <source>
        <dbReference type="ARBA" id="ARBA00023136"/>
    </source>
</evidence>
<evidence type="ECO:0000256" key="2">
    <source>
        <dbReference type="ARBA" id="ARBA00022448"/>
    </source>
</evidence>
<evidence type="ECO:0000256" key="5">
    <source>
        <dbReference type="ARBA" id="ARBA00022729"/>
    </source>
</evidence>
<keyword evidence="16" id="KW-1185">Reference proteome</keyword>
<dbReference type="InterPro" id="IPR036942">
    <property type="entry name" value="Beta-barrel_TonB_sf"/>
</dbReference>
<dbReference type="GO" id="GO:0015889">
    <property type="term" value="P:cobalamin transport"/>
    <property type="evidence" value="ECO:0007669"/>
    <property type="project" value="TreeGrafter"/>
</dbReference>
<dbReference type="Gene3D" id="2.40.170.20">
    <property type="entry name" value="TonB-dependent receptor, beta-barrel domain"/>
    <property type="match status" value="1"/>
</dbReference>
<keyword evidence="9 10" id="KW-0998">Cell outer membrane</keyword>
<reference evidence="15 16" key="1">
    <citation type="journal article" date="2012" name="J. Bacteriol.">
        <title>Genome Sequence of Pectin-Degrading Alishewanella agri, Isolated from Landfill Soil.</title>
        <authorList>
            <person name="Kim J."/>
            <person name="Jung J."/>
            <person name="Sung J.S."/>
            <person name="Chun J."/>
            <person name="Park W."/>
        </authorList>
    </citation>
    <scope>NUCLEOTIDE SEQUENCE [LARGE SCALE GENOMIC DNA]</scope>
    <source>
        <strain evidence="15 16">BL06</strain>
    </source>
</reference>
<dbReference type="PANTHER" id="PTHR30069">
    <property type="entry name" value="TONB-DEPENDENT OUTER MEMBRANE RECEPTOR"/>
    <property type="match status" value="1"/>
</dbReference>
<accession>I8U8T6</accession>
<feature type="domain" description="TonB-dependent receptor-like beta-barrel" evidence="13">
    <location>
        <begin position="203"/>
        <end position="563"/>
    </location>
</feature>
<dbReference type="GO" id="GO:0009279">
    <property type="term" value="C:cell outer membrane"/>
    <property type="evidence" value="ECO:0007669"/>
    <property type="project" value="UniProtKB-SubCell"/>
</dbReference>
<proteinExistence type="inferred from homology"/>
<dbReference type="Pfam" id="PF00593">
    <property type="entry name" value="TonB_dep_Rec_b-barrel"/>
    <property type="match status" value="1"/>
</dbReference>
<dbReference type="Pfam" id="PF07715">
    <property type="entry name" value="Plug"/>
    <property type="match status" value="1"/>
</dbReference>
<feature type="domain" description="TonB-dependent receptor plug" evidence="14">
    <location>
        <begin position="38"/>
        <end position="143"/>
    </location>
</feature>
<dbReference type="eggNOG" id="COG4206">
    <property type="taxonomic scope" value="Bacteria"/>
</dbReference>
<evidence type="ECO:0000256" key="6">
    <source>
        <dbReference type="ARBA" id="ARBA00023065"/>
    </source>
</evidence>
<comment type="similarity">
    <text evidence="10 11">Belongs to the TonB-dependent receptor family.</text>
</comment>
<evidence type="ECO:0000256" key="1">
    <source>
        <dbReference type="ARBA" id="ARBA00004571"/>
    </source>
</evidence>
<organism evidence="15 16">
    <name type="scientific">Alishewanella agri BL06</name>
    <dbReference type="NCBI Taxonomy" id="1195246"/>
    <lineage>
        <taxon>Bacteria</taxon>
        <taxon>Pseudomonadati</taxon>
        <taxon>Pseudomonadota</taxon>
        <taxon>Gammaproteobacteria</taxon>
        <taxon>Alteromonadales</taxon>
        <taxon>Alteromonadaceae</taxon>
        <taxon>Alishewanella</taxon>
    </lineage>
</organism>
<evidence type="ECO:0000313" key="16">
    <source>
        <dbReference type="Proteomes" id="UP000035062"/>
    </source>
</evidence>
<feature type="signal peptide" evidence="12">
    <location>
        <begin position="1"/>
        <end position="19"/>
    </location>
</feature>
<evidence type="ECO:0000256" key="12">
    <source>
        <dbReference type="SAM" id="SignalP"/>
    </source>
</evidence>
<dbReference type="InterPro" id="IPR012910">
    <property type="entry name" value="Plug_dom"/>
</dbReference>
<name>I8U8T6_9ALTE</name>
<dbReference type="PATRIC" id="fig|1195246.3.peg.1225"/>
<dbReference type="RefSeq" id="WP_008984147.1">
    <property type="nucleotide sequence ID" value="NZ_AKKU01000011.1"/>
</dbReference>
<dbReference type="GO" id="GO:0006811">
    <property type="term" value="P:monoatomic ion transport"/>
    <property type="evidence" value="ECO:0007669"/>
    <property type="project" value="UniProtKB-KW"/>
</dbReference>
<dbReference type="InterPro" id="IPR039426">
    <property type="entry name" value="TonB-dep_rcpt-like"/>
</dbReference>
<evidence type="ECO:0000259" key="13">
    <source>
        <dbReference type="Pfam" id="PF00593"/>
    </source>
</evidence>
<dbReference type="Proteomes" id="UP000035062">
    <property type="component" value="Unassembled WGS sequence"/>
</dbReference>
<sequence>MFKFSWASLMLASSAMAVATEPVERISVYASHTPMSESEVLASVTVLELADIQARQARDLPALLAQLPGVQLSRDGGRGQNSGLYLRGGNTGHTLVLIDGIRAGAATNGYKALALVPLELVERIEVIRGPRAAWYGADALAGVIAITTRQSAGAELNANLGSYGQAGADLSTGWQQDRLQLNASLGYSRADGFNVREDLDPDRDGYQQRFAKFAATYQTSFGTLQAQADINSGNTEFDTGWGTEDQSAVLQRSYRLGWQHDGARWQQQAQLSRIYDQDTSYGPASRSPFITERDEFSYQSSLSLTEQLQWHGGVNWYAEQVDRSAVPYLEQSRINRALFSGLNWQQAGWLLEGSARRDLNQRYGGNNTWQVAAGYQFADGWLVRASRGAAFKAPTFNDLYYPGSANPELAPERAIADELALSYYTDNGSVQLAWFARDVSDLIQFNLATYLPENISQARITGAELQVDVTLAQLRQQFAYTFLDTENQLTSEPLPRRPKHNLNWRLEYQWRQLSTYLSASYQSESFQGPYASRSYLGGYTLWGLGAAYPLSSKLTVRANIDNLLDKNYQSSDGYNTAGLTFGLNLNYRAF</sequence>
<comment type="caution">
    <text evidence="15">The sequence shown here is derived from an EMBL/GenBank/DDBJ whole genome shotgun (WGS) entry which is preliminary data.</text>
</comment>
<evidence type="ECO:0000256" key="7">
    <source>
        <dbReference type="ARBA" id="ARBA00023077"/>
    </source>
</evidence>
<evidence type="ECO:0000256" key="11">
    <source>
        <dbReference type="RuleBase" id="RU003357"/>
    </source>
</evidence>
<protein>
    <submittedName>
        <fullName evidence="15">TonB-dependent Outer membrane receptor</fullName>
    </submittedName>
</protein>
<dbReference type="CDD" id="cd01347">
    <property type="entry name" value="ligand_gated_channel"/>
    <property type="match status" value="1"/>
</dbReference>